<keyword evidence="2" id="KW-0472">Membrane</keyword>
<dbReference type="EMBL" id="JBHSQE010000009">
    <property type="protein sequence ID" value="MFC6146881.1"/>
    <property type="molecule type" value="Genomic_DNA"/>
</dbReference>
<proteinExistence type="predicted"/>
<keyword evidence="4" id="KW-1185">Reference proteome</keyword>
<feature type="region of interest" description="Disordered" evidence="1">
    <location>
        <begin position="1"/>
        <end position="56"/>
    </location>
</feature>
<protein>
    <recommendedName>
        <fullName evidence="5">Integral membrane protein</fullName>
    </recommendedName>
</protein>
<accession>A0ABW1QE84</accession>
<evidence type="ECO:0000313" key="4">
    <source>
        <dbReference type="Proteomes" id="UP001596244"/>
    </source>
</evidence>
<feature type="transmembrane region" description="Helical" evidence="2">
    <location>
        <begin position="64"/>
        <end position="88"/>
    </location>
</feature>
<feature type="transmembrane region" description="Helical" evidence="2">
    <location>
        <begin position="108"/>
        <end position="130"/>
    </location>
</feature>
<feature type="compositionally biased region" description="Basic and acidic residues" evidence="1">
    <location>
        <begin position="1"/>
        <end position="21"/>
    </location>
</feature>
<keyword evidence="2" id="KW-1133">Transmembrane helix</keyword>
<dbReference type="Proteomes" id="UP001596244">
    <property type="component" value="Unassembled WGS sequence"/>
</dbReference>
<feature type="transmembrane region" description="Helical" evidence="2">
    <location>
        <begin position="142"/>
        <end position="164"/>
    </location>
</feature>
<evidence type="ECO:0000256" key="1">
    <source>
        <dbReference type="SAM" id="MobiDB-lite"/>
    </source>
</evidence>
<reference evidence="4" key="1">
    <citation type="journal article" date="2019" name="Int. J. Syst. Evol. Microbiol.">
        <title>The Global Catalogue of Microorganisms (GCM) 10K type strain sequencing project: providing services to taxonomists for standard genome sequencing and annotation.</title>
        <authorList>
            <consortium name="The Broad Institute Genomics Platform"/>
            <consortium name="The Broad Institute Genome Sequencing Center for Infectious Disease"/>
            <person name="Wu L."/>
            <person name="Ma J."/>
        </authorList>
    </citation>
    <scope>NUCLEOTIDE SEQUENCE [LARGE SCALE GENOMIC DNA]</scope>
    <source>
        <strain evidence="4">CCUG 51943</strain>
    </source>
</reference>
<keyword evidence="2" id="KW-0812">Transmembrane</keyword>
<organism evidence="3 4">
    <name type="scientific">Corynebacterium nasicanis</name>
    <dbReference type="NCBI Taxonomy" id="1448267"/>
    <lineage>
        <taxon>Bacteria</taxon>
        <taxon>Bacillati</taxon>
        <taxon>Actinomycetota</taxon>
        <taxon>Actinomycetes</taxon>
        <taxon>Mycobacteriales</taxon>
        <taxon>Corynebacteriaceae</taxon>
        <taxon>Corynebacterium</taxon>
    </lineage>
</organism>
<dbReference type="RefSeq" id="WP_377001530.1">
    <property type="nucleotide sequence ID" value="NZ_JBHSQE010000009.1"/>
</dbReference>
<evidence type="ECO:0008006" key="5">
    <source>
        <dbReference type="Google" id="ProtNLM"/>
    </source>
</evidence>
<evidence type="ECO:0000256" key="2">
    <source>
        <dbReference type="SAM" id="Phobius"/>
    </source>
</evidence>
<sequence>MSNPEKPDRPTWRNFLDHPENDLTADADFANRQPPAPRSAEELASSTDPALQAERNRRSTRQALTWLFGTMALTAGGGFLLALVTRLIGGPLCEAGEAAWLCTRSAQIWWPIVTSLVAMGGVIGCAVMMVRKLNSYTRWRPWMGVFWVLIPFAMMWMLQTWQILITALSN</sequence>
<evidence type="ECO:0000313" key="3">
    <source>
        <dbReference type="EMBL" id="MFC6146881.1"/>
    </source>
</evidence>
<gene>
    <name evidence="3" type="ORF">ACFPUZ_08685</name>
</gene>
<comment type="caution">
    <text evidence="3">The sequence shown here is derived from an EMBL/GenBank/DDBJ whole genome shotgun (WGS) entry which is preliminary data.</text>
</comment>
<name>A0ABW1QE84_9CORY</name>